<comment type="pathway">
    <text evidence="10 11">Cell wall biogenesis; peptidoglycan biosynthesis.</text>
</comment>
<evidence type="ECO:0000313" key="15">
    <source>
        <dbReference type="EMBL" id="RGU91206.1"/>
    </source>
</evidence>
<evidence type="ECO:0000256" key="3">
    <source>
        <dbReference type="ARBA" id="ARBA00022618"/>
    </source>
</evidence>
<dbReference type="SUPFAM" id="SSF53244">
    <property type="entry name" value="MurD-like peptide ligases, peptide-binding domain"/>
    <property type="match status" value="1"/>
</dbReference>
<keyword evidence="9 10" id="KW-0961">Cell wall biogenesis/degradation</keyword>
<dbReference type="NCBIfam" id="TIGR01143">
    <property type="entry name" value="murF"/>
    <property type="match status" value="1"/>
</dbReference>
<comment type="caution">
    <text evidence="15">The sequence shown here is derived from an EMBL/GenBank/DDBJ whole genome shotgun (WGS) entry which is preliminary data.</text>
</comment>
<evidence type="ECO:0000256" key="9">
    <source>
        <dbReference type="ARBA" id="ARBA00023316"/>
    </source>
</evidence>
<dbReference type="Gene3D" id="3.40.1190.10">
    <property type="entry name" value="Mur-like, catalytic domain"/>
    <property type="match status" value="1"/>
</dbReference>
<dbReference type="GO" id="GO:0009252">
    <property type="term" value="P:peptidoglycan biosynthetic process"/>
    <property type="evidence" value="ECO:0007669"/>
    <property type="project" value="UniProtKB-UniRule"/>
</dbReference>
<keyword evidence="5 10" id="KW-0067">ATP-binding</keyword>
<dbReference type="InterPro" id="IPR036565">
    <property type="entry name" value="Mur-like_cat_sf"/>
</dbReference>
<evidence type="ECO:0000259" key="13">
    <source>
        <dbReference type="Pfam" id="PF02875"/>
    </source>
</evidence>
<name>A0A395W745_9FIRM</name>
<keyword evidence="2 10" id="KW-0436">Ligase</keyword>
<comment type="catalytic activity">
    <reaction evidence="10 11">
        <text>D-alanyl-D-alanine + UDP-N-acetyl-alpha-D-muramoyl-L-alanyl-gamma-D-glutamyl-meso-2,6-diaminopimelate + ATP = UDP-N-acetyl-alpha-D-muramoyl-L-alanyl-gamma-D-glutamyl-meso-2,6-diaminopimeloyl-D-alanyl-D-alanine + ADP + phosphate + H(+)</text>
        <dbReference type="Rhea" id="RHEA:28374"/>
        <dbReference type="ChEBI" id="CHEBI:15378"/>
        <dbReference type="ChEBI" id="CHEBI:30616"/>
        <dbReference type="ChEBI" id="CHEBI:43474"/>
        <dbReference type="ChEBI" id="CHEBI:57822"/>
        <dbReference type="ChEBI" id="CHEBI:61386"/>
        <dbReference type="ChEBI" id="CHEBI:83905"/>
        <dbReference type="ChEBI" id="CHEBI:456216"/>
        <dbReference type="EC" id="6.3.2.10"/>
    </reaction>
</comment>
<dbReference type="EMBL" id="QRYQ01000012">
    <property type="protein sequence ID" value="RGU91206.1"/>
    <property type="molecule type" value="Genomic_DNA"/>
</dbReference>
<evidence type="ECO:0000259" key="14">
    <source>
        <dbReference type="Pfam" id="PF08245"/>
    </source>
</evidence>
<dbReference type="InterPro" id="IPR004101">
    <property type="entry name" value="Mur_ligase_C"/>
</dbReference>
<dbReference type="UniPathway" id="UPA00219"/>
<dbReference type="GO" id="GO:0005524">
    <property type="term" value="F:ATP binding"/>
    <property type="evidence" value="ECO:0007669"/>
    <property type="project" value="UniProtKB-UniRule"/>
</dbReference>
<dbReference type="GO" id="GO:0008766">
    <property type="term" value="F:UDP-N-acetylmuramoylalanyl-D-glutamyl-2,6-diaminopimelate-D-alanyl-D-alanine ligase activity"/>
    <property type="evidence" value="ECO:0007669"/>
    <property type="project" value="RHEA"/>
</dbReference>
<dbReference type="GO" id="GO:0008360">
    <property type="term" value="P:regulation of cell shape"/>
    <property type="evidence" value="ECO:0007669"/>
    <property type="project" value="UniProtKB-KW"/>
</dbReference>
<dbReference type="InterPro" id="IPR036615">
    <property type="entry name" value="Mur_ligase_C_dom_sf"/>
</dbReference>
<dbReference type="PANTHER" id="PTHR43024">
    <property type="entry name" value="UDP-N-ACETYLMURAMOYL-TRIPEPTIDE--D-ALANYL-D-ALANINE LIGASE"/>
    <property type="match status" value="1"/>
</dbReference>
<dbReference type="InterPro" id="IPR005863">
    <property type="entry name" value="UDP-N-AcMur_synth"/>
</dbReference>
<keyword evidence="4 10" id="KW-0547">Nucleotide-binding</keyword>
<dbReference type="Pfam" id="PF02875">
    <property type="entry name" value="Mur_ligase_C"/>
    <property type="match status" value="1"/>
</dbReference>
<dbReference type="InterPro" id="IPR013221">
    <property type="entry name" value="Mur_ligase_cen"/>
</dbReference>
<feature type="domain" description="Mur ligase N-terminal catalytic" evidence="12">
    <location>
        <begin position="26"/>
        <end position="99"/>
    </location>
</feature>
<evidence type="ECO:0000256" key="6">
    <source>
        <dbReference type="ARBA" id="ARBA00022960"/>
    </source>
</evidence>
<dbReference type="GO" id="GO:0051301">
    <property type="term" value="P:cell division"/>
    <property type="evidence" value="ECO:0007669"/>
    <property type="project" value="UniProtKB-KW"/>
</dbReference>
<dbReference type="SUPFAM" id="SSF53623">
    <property type="entry name" value="MurD-like peptide ligases, catalytic domain"/>
    <property type="match status" value="1"/>
</dbReference>
<keyword evidence="8 10" id="KW-0131">Cell cycle</keyword>
<dbReference type="EC" id="6.3.2.10" evidence="10 11"/>
<protein>
    <recommendedName>
        <fullName evidence="10 11">UDP-N-acetylmuramoyl-tripeptide--D-alanyl-D-alanine ligase</fullName>
        <ecNumber evidence="10 11">6.3.2.10</ecNumber>
    </recommendedName>
    <alternativeName>
        <fullName evidence="10">D-alanyl-D-alanine-adding enzyme</fullName>
    </alternativeName>
</protein>
<keyword evidence="6 10" id="KW-0133">Cell shape</keyword>
<feature type="domain" description="Mur ligase C-terminal" evidence="13">
    <location>
        <begin position="318"/>
        <end position="435"/>
    </location>
</feature>
<accession>A0A395W745</accession>
<dbReference type="GeneID" id="66580003"/>
<sequence length="452" mass="50362">MIVKTIHEITNMMHATLHGDIDDTKKIHGVVIDSRQVTKDVLYVPIIGQRVDGHTFAKQTIEDGALISLWQKDHVPYPDFPVILVDDTLKAMQDLSKAYLDELHPLVIGVTGSNGKTSCKDMLYSIFSQEKKTQKTQGNRNSEIGLPLTIFDFDKDIEVAILEMGMENKGEITQLTSIAQPDISVITSIGSAHMENLGGKLQIAQAKCEILEGTKENGLFLYNYESKEIQEVLCTLDTENKKVVSFGQGGDVSITSDIEYDKEGIVFKCNILDAPVHLRAFGDFQAMNALPCIYIAKACHLKEESILNGLKDLEMTKMRTQLISVKNAYILDDTYKSNPESAKAAIDTLMELPANKHIAILSDMLDLGSEEKQLHYDVGVYAKEKGVDELYCTGPLSKETADGFNGKWYETKDEIYEACKPLLDKDCIIMIKGSRAMKMDTLVDAFRGKNNE</sequence>
<evidence type="ECO:0000256" key="8">
    <source>
        <dbReference type="ARBA" id="ARBA00023306"/>
    </source>
</evidence>
<evidence type="ECO:0000256" key="4">
    <source>
        <dbReference type="ARBA" id="ARBA00022741"/>
    </source>
</evidence>
<comment type="subcellular location">
    <subcellularLocation>
        <location evidence="10 11">Cytoplasm</location>
    </subcellularLocation>
</comment>
<evidence type="ECO:0000313" key="16">
    <source>
        <dbReference type="Proteomes" id="UP000265489"/>
    </source>
</evidence>
<keyword evidence="3 10" id="KW-0132">Cell division</keyword>
<reference evidence="15 16" key="1">
    <citation type="submission" date="2018-08" db="EMBL/GenBank/DDBJ databases">
        <title>A genome reference for cultivated species of the human gut microbiota.</title>
        <authorList>
            <person name="Zou Y."/>
            <person name="Xue W."/>
            <person name="Luo G."/>
        </authorList>
    </citation>
    <scope>NUCLEOTIDE SEQUENCE [LARGE SCALE GENOMIC DNA]</scope>
    <source>
        <strain evidence="15 16">AF15-20</strain>
    </source>
</reference>
<evidence type="ECO:0000256" key="2">
    <source>
        <dbReference type="ARBA" id="ARBA00022598"/>
    </source>
</evidence>
<dbReference type="GO" id="GO:0047480">
    <property type="term" value="F:UDP-N-acetylmuramoyl-tripeptide-D-alanyl-D-alanine ligase activity"/>
    <property type="evidence" value="ECO:0007669"/>
    <property type="project" value="UniProtKB-UniRule"/>
</dbReference>
<evidence type="ECO:0000256" key="10">
    <source>
        <dbReference type="HAMAP-Rule" id="MF_02019"/>
    </source>
</evidence>
<dbReference type="SUPFAM" id="SSF63418">
    <property type="entry name" value="MurE/MurF N-terminal domain"/>
    <property type="match status" value="1"/>
</dbReference>
<keyword evidence="7 10" id="KW-0573">Peptidoglycan synthesis</keyword>
<dbReference type="InterPro" id="IPR035911">
    <property type="entry name" value="MurE/MurF_N"/>
</dbReference>
<keyword evidence="1 10" id="KW-0963">Cytoplasm</keyword>
<dbReference type="RefSeq" id="WP_118325247.1">
    <property type="nucleotide sequence ID" value="NZ_CATXNH010000065.1"/>
</dbReference>
<dbReference type="AlphaFoldDB" id="A0A395W745"/>
<comment type="similarity">
    <text evidence="10">Belongs to the MurCDEF family. MurF subfamily.</text>
</comment>
<evidence type="ECO:0000256" key="1">
    <source>
        <dbReference type="ARBA" id="ARBA00022490"/>
    </source>
</evidence>
<evidence type="ECO:0000256" key="7">
    <source>
        <dbReference type="ARBA" id="ARBA00022984"/>
    </source>
</evidence>
<proteinExistence type="inferred from homology"/>
<dbReference type="InterPro" id="IPR000713">
    <property type="entry name" value="Mur_ligase_N"/>
</dbReference>
<dbReference type="Pfam" id="PF08245">
    <property type="entry name" value="Mur_ligase_M"/>
    <property type="match status" value="1"/>
</dbReference>
<comment type="function">
    <text evidence="10 11">Involved in cell wall formation. Catalyzes the final step in the synthesis of UDP-N-acetylmuramoyl-pentapeptide, the precursor of murein.</text>
</comment>
<organism evidence="15 16">
    <name type="scientific">Holdemanella biformis</name>
    <dbReference type="NCBI Taxonomy" id="1735"/>
    <lineage>
        <taxon>Bacteria</taxon>
        <taxon>Bacillati</taxon>
        <taxon>Bacillota</taxon>
        <taxon>Erysipelotrichia</taxon>
        <taxon>Erysipelotrichales</taxon>
        <taxon>Erysipelotrichaceae</taxon>
        <taxon>Holdemanella</taxon>
    </lineage>
</organism>
<dbReference type="PANTHER" id="PTHR43024:SF1">
    <property type="entry name" value="UDP-N-ACETYLMURAMOYL-TRIPEPTIDE--D-ALANYL-D-ALANINE LIGASE"/>
    <property type="match status" value="1"/>
</dbReference>
<evidence type="ECO:0000256" key="5">
    <source>
        <dbReference type="ARBA" id="ARBA00022840"/>
    </source>
</evidence>
<feature type="domain" description="Mur ligase central" evidence="14">
    <location>
        <begin position="110"/>
        <end position="295"/>
    </location>
</feature>
<evidence type="ECO:0000256" key="11">
    <source>
        <dbReference type="RuleBase" id="RU004136"/>
    </source>
</evidence>
<dbReference type="GO" id="GO:0071555">
    <property type="term" value="P:cell wall organization"/>
    <property type="evidence" value="ECO:0007669"/>
    <property type="project" value="UniProtKB-KW"/>
</dbReference>
<evidence type="ECO:0000259" key="12">
    <source>
        <dbReference type="Pfam" id="PF01225"/>
    </source>
</evidence>
<dbReference type="Proteomes" id="UP000265489">
    <property type="component" value="Unassembled WGS sequence"/>
</dbReference>
<dbReference type="GO" id="GO:0005737">
    <property type="term" value="C:cytoplasm"/>
    <property type="evidence" value="ECO:0007669"/>
    <property type="project" value="UniProtKB-SubCell"/>
</dbReference>
<dbReference type="InterPro" id="IPR051046">
    <property type="entry name" value="MurCDEF_CellWall_CoF430Synth"/>
</dbReference>
<dbReference type="HAMAP" id="MF_02019">
    <property type="entry name" value="MurF"/>
    <property type="match status" value="1"/>
</dbReference>
<dbReference type="Gene3D" id="3.40.1390.10">
    <property type="entry name" value="MurE/MurF, N-terminal domain"/>
    <property type="match status" value="1"/>
</dbReference>
<dbReference type="Gene3D" id="3.90.190.20">
    <property type="entry name" value="Mur ligase, C-terminal domain"/>
    <property type="match status" value="1"/>
</dbReference>
<gene>
    <name evidence="10" type="primary">murF</name>
    <name evidence="15" type="ORF">DWW32_07030</name>
</gene>
<feature type="binding site" evidence="10">
    <location>
        <begin position="112"/>
        <end position="118"/>
    </location>
    <ligand>
        <name>ATP</name>
        <dbReference type="ChEBI" id="CHEBI:30616"/>
    </ligand>
</feature>
<dbReference type="Pfam" id="PF01225">
    <property type="entry name" value="Mur_ligase"/>
    <property type="match status" value="1"/>
</dbReference>